<feature type="domain" description="Roadblock/LAMTOR2" evidence="2">
    <location>
        <begin position="12"/>
        <end position="51"/>
    </location>
</feature>
<dbReference type="Proteomes" id="UP000030747">
    <property type="component" value="Unassembled WGS sequence"/>
</dbReference>
<dbReference type="AlphaFoldDB" id="U6KXV8"/>
<dbReference type="Pfam" id="PF03259">
    <property type="entry name" value="Robl_LC7"/>
    <property type="match status" value="1"/>
</dbReference>
<keyword evidence="4" id="KW-1185">Reference proteome</keyword>
<accession>U6KXV8</accession>
<dbReference type="RefSeq" id="XP_013233556.1">
    <property type="nucleotide sequence ID" value="XM_013378102.1"/>
</dbReference>
<comment type="similarity">
    <text evidence="1">Belongs to the GAMAD family.</text>
</comment>
<proteinExistence type="inferred from homology"/>
<evidence type="ECO:0000259" key="2">
    <source>
        <dbReference type="Pfam" id="PF03259"/>
    </source>
</evidence>
<dbReference type="SUPFAM" id="SSF103196">
    <property type="entry name" value="Roadblock/LC7 domain"/>
    <property type="match status" value="1"/>
</dbReference>
<reference evidence="3" key="1">
    <citation type="submission" date="2013-10" db="EMBL/GenBank/DDBJ databases">
        <title>Genomic analysis of the causative agents of coccidiosis in chickens.</title>
        <authorList>
            <person name="Reid A.J."/>
            <person name="Blake D."/>
            <person name="Billington K."/>
            <person name="Browne H."/>
            <person name="Dunn M."/>
            <person name="Hung S."/>
            <person name="Kawahara F."/>
            <person name="Miranda-Saavedra D."/>
            <person name="Mourier T."/>
            <person name="Nagra H."/>
            <person name="Otto T.D."/>
            <person name="Rawlings N."/>
            <person name="Sanchez A."/>
            <person name="Sanders M."/>
            <person name="Subramaniam C."/>
            <person name="Tay Y."/>
            <person name="Dear P."/>
            <person name="Doerig C."/>
            <person name="Gruber A."/>
            <person name="Parkinson J."/>
            <person name="Shirley M."/>
            <person name="Wan K.L."/>
            <person name="Berriman M."/>
            <person name="Tomley F."/>
            <person name="Pain A."/>
        </authorList>
    </citation>
    <scope>NUCLEOTIDE SEQUENCE [LARGE SCALE GENOMIC DNA]</scope>
    <source>
        <strain evidence="3">Houghton</strain>
    </source>
</reference>
<dbReference type="Gene3D" id="3.30.450.30">
    <property type="entry name" value="Dynein light chain 2a, cytoplasmic"/>
    <property type="match status" value="1"/>
</dbReference>
<reference evidence="3" key="2">
    <citation type="submission" date="2013-10" db="EMBL/GenBank/DDBJ databases">
        <authorList>
            <person name="Aslett M."/>
        </authorList>
    </citation>
    <scope>NUCLEOTIDE SEQUENCE [LARGE SCALE GENOMIC DNA]</scope>
    <source>
        <strain evidence="3">Houghton</strain>
    </source>
</reference>
<dbReference type="GeneID" id="25251960"/>
<protein>
    <submittedName>
        <fullName evidence="3">Roadblock/LC7 domain-containing protein, putative</fullName>
    </submittedName>
</protein>
<dbReference type="VEuPathDB" id="ToxoDB:ETH_00013990"/>
<dbReference type="InterPro" id="IPR004942">
    <property type="entry name" value="Roadblock/LAMTOR2_dom"/>
</dbReference>
<gene>
    <name evidence="3" type="ORF">ETH_00013990</name>
</gene>
<dbReference type="EMBL" id="HG675738">
    <property type="protein sequence ID" value="CDJ42806.1"/>
    <property type="molecule type" value="Genomic_DNA"/>
</dbReference>
<evidence type="ECO:0000313" key="3">
    <source>
        <dbReference type="EMBL" id="CDJ42806.1"/>
    </source>
</evidence>
<sequence>MSGSQNEVDEVLRSWLANNPSVVGYVVVNSDGIPIRHHDKLSRERSLHYAAQLT</sequence>
<evidence type="ECO:0000256" key="1">
    <source>
        <dbReference type="ARBA" id="ARBA00007191"/>
    </source>
</evidence>
<dbReference type="VEuPathDB" id="ToxoDB:ETH2_0411100"/>
<name>U6KXV8_EIMTE</name>
<dbReference type="OrthoDB" id="9985637at2759"/>
<organism evidence="3 4">
    <name type="scientific">Eimeria tenella</name>
    <name type="common">Coccidian parasite</name>
    <dbReference type="NCBI Taxonomy" id="5802"/>
    <lineage>
        <taxon>Eukaryota</taxon>
        <taxon>Sar</taxon>
        <taxon>Alveolata</taxon>
        <taxon>Apicomplexa</taxon>
        <taxon>Conoidasida</taxon>
        <taxon>Coccidia</taxon>
        <taxon>Eucoccidiorida</taxon>
        <taxon>Eimeriorina</taxon>
        <taxon>Eimeriidae</taxon>
        <taxon>Eimeria</taxon>
    </lineage>
</organism>
<evidence type="ECO:0000313" key="4">
    <source>
        <dbReference type="Proteomes" id="UP000030747"/>
    </source>
</evidence>